<evidence type="ECO:0000313" key="2">
    <source>
        <dbReference type="EMBL" id="OGG26110.1"/>
    </source>
</evidence>
<name>A0A1F6AN28_9BACT</name>
<accession>A0A1F6AN28</accession>
<dbReference type="InterPro" id="IPR001173">
    <property type="entry name" value="Glyco_trans_2-like"/>
</dbReference>
<dbReference type="Gene3D" id="3.90.550.10">
    <property type="entry name" value="Spore Coat Polysaccharide Biosynthesis Protein SpsA, Chain A"/>
    <property type="match status" value="1"/>
</dbReference>
<reference evidence="2 3" key="1">
    <citation type="journal article" date="2016" name="Nat. Commun.">
        <title>Thousands of microbial genomes shed light on interconnected biogeochemical processes in an aquifer system.</title>
        <authorList>
            <person name="Anantharaman K."/>
            <person name="Brown C.T."/>
            <person name="Hug L.A."/>
            <person name="Sharon I."/>
            <person name="Castelle C.J."/>
            <person name="Probst A.J."/>
            <person name="Thomas B.C."/>
            <person name="Singh A."/>
            <person name="Wilkins M.J."/>
            <person name="Karaoz U."/>
            <person name="Brodie E.L."/>
            <person name="Williams K.H."/>
            <person name="Hubbard S.S."/>
            <person name="Banfield J.F."/>
        </authorList>
    </citation>
    <scope>NUCLEOTIDE SEQUENCE [LARGE SCALE GENOMIC DNA]</scope>
</reference>
<comment type="caution">
    <text evidence="2">The sequence shown here is derived from an EMBL/GenBank/DDBJ whole genome shotgun (WGS) entry which is preliminary data.</text>
</comment>
<dbReference type="SUPFAM" id="SSF53448">
    <property type="entry name" value="Nucleotide-diphospho-sugar transferases"/>
    <property type="match status" value="1"/>
</dbReference>
<evidence type="ECO:0000259" key="1">
    <source>
        <dbReference type="Pfam" id="PF00535"/>
    </source>
</evidence>
<dbReference type="AlphaFoldDB" id="A0A1F6AN28"/>
<dbReference type="InterPro" id="IPR029044">
    <property type="entry name" value="Nucleotide-diphossugar_trans"/>
</dbReference>
<gene>
    <name evidence="2" type="ORF">A2960_03895</name>
</gene>
<protein>
    <recommendedName>
        <fullName evidence="1">Glycosyltransferase 2-like domain-containing protein</fullName>
    </recommendedName>
</protein>
<sequence>MIKVVFCLPGRTFSNYFLESWSNLLYNCPTLNVSPVMRWAVSSNVYGVRNLCLMGEAEFGPSQKPFHGTIDYDYIMWIDSDSVFTPEQFQSLLDQMEVNPKLYILSGVYIKENQKEYTAVLKWNDGYFDKHGSSKFLIPKDLRGKKSLMKVDFTGMGFMLVRKGVFEKLTYPWFQPMGIQNHGQSIGFIGEDAAFCLRAKEKGFDSYIDPKISIGHEKPTILR</sequence>
<dbReference type="Proteomes" id="UP000176609">
    <property type="component" value="Unassembled WGS sequence"/>
</dbReference>
<dbReference type="EMBL" id="MFJR01000013">
    <property type="protein sequence ID" value="OGG26110.1"/>
    <property type="molecule type" value="Genomic_DNA"/>
</dbReference>
<organism evidence="2 3">
    <name type="scientific">Candidatus Gottesmanbacteria bacterium RIFCSPLOWO2_01_FULL_39_12b</name>
    <dbReference type="NCBI Taxonomy" id="1798388"/>
    <lineage>
        <taxon>Bacteria</taxon>
        <taxon>Candidatus Gottesmaniibacteriota</taxon>
    </lineage>
</organism>
<feature type="domain" description="Glycosyltransferase 2-like" evidence="1">
    <location>
        <begin position="72"/>
        <end position="169"/>
    </location>
</feature>
<proteinExistence type="predicted"/>
<dbReference type="Pfam" id="PF00535">
    <property type="entry name" value="Glycos_transf_2"/>
    <property type="match status" value="1"/>
</dbReference>
<evidence type="ECO:0000313" key="3">
    <source>
        <dbReference type="Proteomes" id="UP000176609"/>
    </source>
</evidence>